<dbReference type="NCBIfam" id="NF001208">
    <property type="entry name" value="PRK00174.1"/>
    <property type="match status" value="1"/>
</dbReference>
<protein>
    <recommendedName>
        <fullName evidence="2 6">Acetate--CoA ligase</fullName>
        <ecNumber evidence="2 6">6.2.1.1</ecNumber>
    </recommendedName>
</protein>
<feature type="domain" description="AMP-binding enzyme C-terminal" evidence="8">
    <location>
        <begin position="561"/>
        <end position="639"/>
    </location>
</feature>
<evidence type="ECO:0000259" key="8">
    <source>
        <dbReference type="Pfam" id="PF13193"/>
    </source>
</evidence>
<dbReference type="AlphaFoldDB" id="A0A1Y3GI25"/>
<keyword evidence="11" id="KW-1185">Reference proteome</keyword>
<dbReference type="PANTHER" id="PTHR24095:SF14">
    <property type="entry name" value="ACETYL-COENZYME A SYNTHETASE 1"/>
    <property type="match status" value="1"/>
</dbReference>
<evidence type="ECO:0000313" key="11">
    <source>
        <dbReference type="Proteomes" id="UP000195137"/>
    </source>
</evidence>
<dbReference type="InterPro" id="IPR000873">
    <property type="entry name" value="AMP-dep_synth/lig_dom"/>
</dbReference>
<dbReference type="InterPro" id="IPR025110">
    <property type="entry name" value="AMP-bd_C"/>
</dbReference>
<evidence type="ECO:0000256" key="3">
    <source>
        <dbReference type="ARBA" id="ARBA00022598"/>
    </source>
</evidence>
<comment type="caution">
    <text evidence="10">The sequence shown here is derived from an EMBL/GenBank/DDBJ whole genome shotgun (WGS) entry which is preliminary data.</text>
</comment>
<dbReference type="EC" id="6.2.1.1" evidence="2 6"/>
<dbReference type="EMBL" id="MRZU01000003">
    <property type="protein sequence ID" value="OUJ19085.1"/>
    <property type="molecule type" value="Genomic_DNA"/>
</dbReference>
<dbReference type="InterPro" id="IPR011904">
    <property type="entry name" value="Ac_CoA_lig"/>
</dbReference>
<dbReference type="FunFam" id="3.40.50.12780:FF:000001">
    <property type="entry name" value="Acetyl-coenzyme A synthetase"/>
    <property type="match status" value="1"/>
</dbReference>
<dbReference type="Pfam" id="PF00501">
    <property type="entry name" value="AMP-binding"/>
    <property type="match status" value="1"/>
</dbReference>
<dbReference type="Pfam" id="PF16177">
    <property type="entry name" value="ACAS_N"/>
    <property type="match status" value="1"/>
</dbReference>
<dbReference type="RefSeq" id="WP_201721264.1">
    <property type="nucleotide sequence ID" value="NZ_MRZU01000003.1"/>
</dbReference>
<accession>A0A1Y3GI25</accession>
<dbReference type="Proteomes" id="UP000195137">
    <property type="component" value="Unassembled WGS sequence"/>
</dbReference>
<dbReference type="Gene3D" id="3.40.50.12780">
    <property type="entry name" value="N-terminal domain of ligase-like"/>
    <property type="match status" value="1"/>
</dbReference>
<reference evidence="10 11" key="1">
    <citation type="submission" date="2016-12" db="EMBL/GenBank/DDBJ databases">
        <title>Discovery of methanogenic haloarchaea.</title>
        <authorList>
            <person name="Sorokin D.Y."/>
            <person name="Makarova K.S."/>
            <person name="Abbas B."/>
            <person name="Ferrer M."/>
            <person name="Golyshin P.N."/>
        </authorList>
    </citation>
    <scope>NUCLEOTIDE SEQUENCE [LARGE SCALE GENOMIC DNA]</scope>
    <source>
        <strain evidence="10">AMET1</strain>
    </source>
</reference>
<keyword evidence="5" id="KW-0067">ATP-binding</keyword>
<dbReference type="InterPro" id="IPR032387">
    <property type="entry name" value="ACAS_N"/>
</dbReference>
<feature type="domain" description="Acetyl-coenzyme A synthetase N-terminal" evidence="9">
    <location>
        <begin position="53"/>
        <end position="105"/>
    </location>
</feature>
<dbReference type="InterPro" id="IPR045851">
    <property type="entry name" value="AMP-bd_C_sf"/>
</dbReference>
<keyword evidence="4" id="KW-0547">Nucleotide-binding</keyword>
<dbReference type="GO" id="GO:0005524">
    <property type="term" value="F:ATP binding"/>
    <property type="evidence" value="ECO:0007669"/>
    <property type="project" value="UniProtKB-KW"/>
</dbReference>
<evidence type="ECO:0000259" key="7">
    <source>
        <dbReference type="Pfam" id="PF00501"/>
    </source>
</evidence>
<evidence type="ECO:0000259" key="9">
    <source>
        <dbReference type="Pfam" id="PF16177"/>
    </source>
</evidence>
<evidence type="ECO:0000256" key="2">
    <source>
        <dbReference type="ARBA" id="ARBA00013275"/>
    </source>
</evidence>
<evidence type="ECO:0000256" key="1">
    <source>
        <dbReference type="ARBA" id="ARBA00006432"/>
    </source>
</evidence>
<sequence length="686" mass="77249">MENWDETRIKMGKNAARHSEDYGKQWVKEDPEQEGIYWPTEEMKKKAHINNPEIYNEARENPHKFWAEQAKKEYSWFEEWDETFEWEPPFFNWFLGSKTNLAYNCLDRHLEDKRNKAAIIWEPEPLEEEKRILTYQELYNMTNKFANALKDLGIEENEPVTFWMPMVPETAVAALACQRIGAWHSIVFTAFSPNAVKQRMEDAGSKTLITIDGFYRRGKVIELKSQIGEVLDEVDAENCIVVNRANTEPPMKEGRDVYFDEVVEEADNYCKPVEKEAEDTGFLLYTSGTTGKPKGIKHSCGAYGAQAAITMKWIFDLHENDVFFTSADIGWITGHSYALYGPLSLGATEIWYEGSPDYPDPDRLWKIIEENGVTQFYTAPTAIRALRQKGDEWVEKHDLGSLRLLGSVGEPIDHDTWMWFFEKVGGGRCPIVDTYWQTETGGILLTSLPGIGPFVPGVAGPAMPGIGYDILDATGEPVEPGESGEIVIKGPNFGPGMLRGVYKNPDRYENTYFSEYGDETYFSGDGGVKREMEIGGQQLLEITGRIDDVLEVAGHRLGSAEIEDAVDRIDEIVEAAVVGEPHEVKGEVPAVFAILQDGVEPSEELEKQIVKVVREEVGPVATPHVAYFVSDLPKTESGKIIRRFLKGLVRNTELGDMTTASNPECLVEIAEKTEYDGPQEIPGYNA</sequence>
<organism evidence="10 11">
    <name type="scientific">Methanonatronarchaeum thermophilum</name>
    <dbReference type="NCBI Taxonomy" id="1927129"/>
    <lineage>
        <taxon>Archaea</taxon>
        <taxon>Methanobacteriati</taxon>
        <taxon>Methanobacteriota</taxon>
        <taxon>Methanonatronarchaeia</taxon>
        <taxon>Methanonatronarchaeales</taxon>
        <taxon>Methanonatronarchaeaceae</taxon>
        <taxon>Methanonatronarchaeum</taxon>
    </lineage>
</organism>
<name>A0A1Y3GI25_9EURY</name>
<dbReference type="InterPro" id="IPR042099">
    <property type="entry name" value="ANL_N_sf"/>
</dbReference>
<dbReference type="GO" id="GO:0019427">
    <property type="term" value="P:acetyl-CoA biosynthetic process from acetate"/>
    <property type="evidence" value="ECO:0007669"/>
    <property type="project" value="UniProtKB-UniRule"/>
</dbReference>
<dbReference type="PANTHER" id="PTHR24095">
    <property type="entry name" value="ACETYL-COENZYME A SYNTHETASE"/>
    <property type="match status" value="1"/>
</dbReference>
<evidence type="ECO:0000313" key="10">
    <source>
        <dbReference type="EMBL" id="OUJ19085.1"/>
    </source>
</evidence>
<evidence type="ECO:0000256" key="6">
    <source>
        <dbReference type="NCBIfam" id="TIGR02188"/>
    </source>
</evidence>
<dbReference type="GO" id="GO:0043955">
    <property type="term" value="F:3-hydroxypropionyl-CoA synthetase activity"/>
    <property type="evidence" value="ECO:0007669"/>
    <property type="project" value="UniProtKB-ARBA"/>
</dbReference>
<dbReference type="Gene3D" id="3.30.300.30">
    <property type="match status" value="1"/>
</dbReference>
<dbReference type="SUPFAM" id="SSF56801">
    <property type="entry name" value="Acetyl-CoA synthetase-like"/>
    <property type="match status" value="1"/>
</dbReference>
<dbReference type="NCBIfam" id="TIGR02188">
    <property type="entry name" value="Ac_CoA_lig_AcsA"/>
    <property type="match status" value="1"/>
</dbReference>
<evidence type="ECO:0000256" key="5">
    <source>
        <dbReference type="ARBA" id="ARBA00022840"/>
    </source>
</evidence>
<dbReference type="Pfam" id="PF13193">
    <property type="entry name" value="AMP-binding_C"/>
    <property type="match status" value="1"/>
</dbReference>
<dbReference type="GO" id="GO:0016208">
    <property type="term" value="F:AMP binding"/>
    <property type="evidence" value="ECO:0007669"/>
    <property type="project" value="InterPro"/>
</dbReference>
<feature type="domain" description="AMP-dependent synthetase/ligase" evidence="7">
    <location>
        <begin position="107"/>
        <end position="496"/>
    </location>
</feature>
<keyword evidence="3 10" id="KW-0436">Ligase</keyword>
<proteinExistence type="inferred from homology"/>
<evidence type="ECO:0000256" key="4">
    <source>
        <dbReference type="ARBA" id="ARBA00022741"/>
    </source>
</evidence>
<dbReference type="PROSITE" id="PS00455">
    <property type="entry name" value="AMP_BINDING"/>
    <property type="match status" value="1"/>
</dbReference>
<dbReference type="OrthoDB" id="371752at2157"/>
<gene>
    <name evidence="10" type="ORF">AMET1_0737</name>
</gene>
<dbReference type="GO" id="GO:0043427">
    <property type="term" value="P:carbon fixation by 3-hydroxypropionate cycle"/>
    <property type="evidence" value="ECO:0007669"/>
    <property type="project" value="UniProtKB-ARBA"/>
</dbReference>
<comment type="similarity">
    <text evidence="1">Belongs to the ATP-dependent AMP-binding enzyme family.</text>
</comment>
<dbReference type="InterPro" id="IPR020845">
    <property type="entry name" value="AMP-binding_CS"/>
</dbReference>
<dbReference type="GO" id="GO:0003987">
    <property type="term" value="F:acetate-CoA ligase activity"/>
    <property type="evidence" value="ECO:0007669"/>
    <property type="project" value="UniProtKB-UniRule"/>
</dbReference>